<evidence type="ECO:0000313" key="1">
    <source>
        <dbReference type="EMBL" id="KAJ3665607.1"/>
    </source>
</evidence>
<name>A0AA38J6C4_9CUCU</name>
<dbReference type="AlphaFoldDB" id="A0AA38J6C4"/>
<organism evidence="1 2">
    <name type="scientific">Zophobas morio</name>
    <dbReference type="NCBI Taxonomy" id="2755281"/>
    <lineage>
        <taxon>Eukaryota</taxon>
        <taxon>Metazoa</taxon>
        <taxon>Ecdysozoa</taxon>
        <taxon>Arthropoda</taxon>
        <taxon>Hexapoda</taxon>
        <taxon>Insecta</taxon>
        <taxon>Pterygota</taxon>
        <taxon>Neoptera</taxon>
        <taxon>Endopterygota</taxon>
        <taxon>Coleoptera</taxon>
        <taxon>Polyphaga</taxon>
        <taxon>Cucujiformia</taxon>
        <taxon>Tenebrionidae</taxon>
        <taxon>Zophobas</taxon>
    </lineage>
</organism>
<sequence>MRSSAVTRYPYPFQLGVGSRKGPTVRPLHLRQEPNNAHTLTARFRYKAASAIRSAAEERAFQGQRSSLALTPTILRSAGRYILSNGRRSLVCNAATCLASPNRRTVIVRTLLLRRGPQFTVALGARLLRQVIRLSQHVKAQLYDWDVYAGFLGALMNF</sequence>
<evidence type="ECO:0000313" key="2">
    <source>
        <dbReference type="Proteomes" id="UP001168821"/>
    </source>
</evidence>
<gene>
    <name evidence="1" type="ORF">Zmor_001097</name>
</gene>
<dbReference type="EMBL" id="JALNTZ010000001">
    <property type="protein sequence ID" value="KAJ3665607.1"/>
    <property type="molecule type" value="Genomic_DNA"/>
</dbReference>
<keyword evidence="2" id="KW-1185">Reference proteome</keyword>
<accession>A0AA38J6C4</accession>
<protein>
    <submittedName>
        <fullName evidence="1">Uncharacterized protein</fullName>
    </submittedName>
</protein>
<proteinExistence type="predicted"/>
<reference evidence="1" key="1">
    <citation type="journal article" date="2023" name="G3 (Bethesda)">
        <title>Whole genome assemblies of Zophobas morio and Tenebrio molitor.</title>
        <authorList>
            <person name="Kaur S."/>
            <person name="Stinson S.A."/>
            <person name="diCenzo G.C."/>
        </authorList>
    </citation>
    <scope>NUCLEOTIDE SEQUENCE</scope>
    <source>
        <strain evidence="1">QUZm001</strain>
    </source>
</reference>
<dbReference type="Proteomes" id="UP001168821">
    <property type="component" value="Unassembled WGS sequence"/>
</dbReference>
<comment type="caution">
    <text evidence="1">The sequence shown here is derived from an EMBL/GenBank/DDBJ whole genome shotgun (WGS) entry which is preliminary data.</text>
</comment>